<proteinExistence type="predicted"/>
<organism evidence="3 4">
    <name type="scientific">Pseudoclavibacter chungangensis</name>
    <dbReference type="NCBI Taxonomy" id="587635"/>
    <lineage>
        <taxon>Bacteria</taxon>
        <taxon>Bacillati</taxon>
        <taxon>Actinomycetota</taxon>
        <taxon>Actinomycetes</taxon>
        <taxon>Micrococcales</taxon>
        <taxon>Microbacteriaceae</taxon>
        <taxon>Pseudoclavibacter</taxon>
    </lineage>
</organism>
<feature type="transmembrane region" description="Helical" evidence="2">
    <location>
        <begin position="129"/>
        <end position="152"/>
    </location>
</feature>
<dbReference type="OrthoDB" id="9970148at2"/>
<dbReference type="EMBL" id="WBJZ01000001">
    <property type="protein sequence ID" value="KAB1662528.1"/>
    <property type="molecule type" value="Genomic_DNA"/>
</dbReference>
<evidence type="ECO:0000313" key="3">
    <source>
        <dbReference type="EMBL" id="KAB1662528.1"/>
    </source>
</evidence>
<dbReference type="AlphaFoldDB" id="A0A7J5C1M7"/>
<dbReference type="Proteomes" id="UP000467240">
    <property type="component" value="Unassembled WGS sequence"/>
</dbReference>
<keyword evidence="2" id="KW-0812">Transmembrane</keyword>
<feature type="region of interest" description="Disordered" evidence="1">
    <location>
        <begin position="1"/>
        <end position="74"/>
    </location>
</feature>
<feature type="compositionally biased region" description="Acidic residues" evidence="1">
    <location>
        <begin position="173"/>
        <end position="183"/>
    </location>
</feature>
<keyword evidence="2" id="KW-0472">Membrane</keyword>
<protein>
    <submittedName>
        <fullName evidence="3">Uncharacterized protein</fullName>
    </submittedName>
</protein>
<feature type="transmembrane region" description="Helical" evidence="2">
    <location>
        <begin position="90"/>
        <end position="109"/>
    </location>
</feature>
<keyword evidence="4" id="KW-1185">Reference proteome</keyword>
<evidence type="ECO:0000256" key="2">
    <source>
        <dbReference type="SAM" id="Phobius"/>
    </source>
</evidence>
<keyword evidence="2" id="KW-1133">Transmembrane helix</keyword>
<sequence length="195" mass="20487">MVHRDDPSLPSDADPEATDVVGGTGDGGGTGGTEEPGEAAEADLADETEPVDDTDLADETDLGDESRTADEPVPIEQPAVLRRHVKMRTFLLLGLLVGLVLSVGLTFGIPDDPAFSPANPELQFSDLQVFAFLLVFICPLTLGLGGLIGYIVGNVAGRRSRAVVLQREHDEPAIDEPAIDEPAIDGPEAPDEPRA</sequence>
<name>A0A7J5C1M7_9MICO</name>
<feature type="compositionally biased region" description="Gly residues" evidence="1">
    <location>
        <begin position="22"/>
        <end position="34"/>
    </location>
</feature>
<accession>A0A7J5C1M7</accession>
<feature type="compositionally biased region" description="Acidic residues" evidence="1">
    <location>
        <begin position="35"/>
        <end position="63"/>
    </location>
</feature>
<evidence type="ECO:0000313" key="4">
    <source>
        <dbReference type="Proteomes" id="UP000467240"/>
    </source>
</evidence>
<feature type="region of interest" description="Disordered" evidence="1">
    <location>
        <begin position="170"/>
        <end position="195"/>
    </location>
</feature>
<reference evidence="3 4" key="1">
    <citation type="submission" date="2019-09" db="EMBL/GenBank/DDBJ databases">
        <title>Phylogeny of genus Pseudoclavibacter and closely related genus.</title>
        <authorList>
            <person name="Li Y."/>
        </authorList>
    </citation>
    <scope>NUCLEOTIDE SEQUENCE [LARGE SCALE GENOMIC DNA]</scope>
    <source>
        <strain evidence="3 4">DSM 23821</strain>
    </source>
</reference>
<evidence type="ECO:0000256" key="1">
    <source>
        <dbReference type="SAM" id="MobiDB-lite"/>
    </source>
</evidence>
<comment type="caution">
    <text evidence="3">The sequence shown here is derived from an EMBL/GenBank/DDBJ whole genome shotgun (WGS) entry which is preliminary data.</text>
</comment>
<gene>
    <name evidence="3" type="ORF">F8O01_00845</name>
</gene>
<dbReference type="RefSeq" id="WP_158038960.1">
    <property type="nucleotide sequence ID" value="NZ_JACCFV010000001.1"/>
</dbReference>